<protein>
    <recommendedName>
        <fullName evidence="6">RING-type domain-containing protein</fullName>
    </recommendedName>
</protein>
<evidence type="ECO:0000313" key="7">
    <source>
        <dbReference type="EMBL" id="KAF1960596.1"/>
    </source>
</evidence>
<dbReference type="InterPro" id="IPR013083">
    <property type="entry name" value="Znf_RING/FYVE/PHD"/>
</dbReference>
<dbReference type="PANTHER" id="PTHR45969:SF69">
    <property type="entry name" value="FINGER DOMAIN PROTEIN, PUTATIVE (AFU_ORTHOLOGUE AFUA_3G12190)-RELATED"/>
    <property type="match status" value="1"/>
</dbReference>
<dbReference type="Proteomes" id="UP000800035">
    <property type="component" value="Unassembled WGS sequence"/>
</dbReference>
<dbReference type="CDD" id="cd16461">
    <property type="entry name" value="RING-H2_EL5-like"/>
    <property type="match status" value="1"/>
</dbReference>
<reference evidence="7" key="1">
    <citation type="journal article" date="2020" name="Stud. Mycol.">
        <title>101 Dothideomycetes genomes: a test case for predicting lifestyles and emergence of pathogens.</title>
        <authorList>
            <person name="Haridas S."/>
            <person name="Albert R."/>
            <person name="Binder M."/>
            <person name="Bloem J."/>
            <person name="Labutti K."/>
            <person name="Salamov A."/>
            <person name="Andreopoulos B."/>
            <person name="Baker S."/>
            <person name="Barry K."/>
            <person name="Bills G."/>
            <person name="Bluhm B."/>
            <person name="Cannon C."/>
            <person name="Castanera R."/>
            <person name="Culley D."/>
            <person name="Daum C."/>
            <person name="Ezra D."/>
            <person name="Gonzalez J."/>
            <person name="Henrissat B."/>
            <person name="Kuo A."/>
            <person name="Liang C."/>
            <person name="Lipzen A."/>
            <person name="Lutzoni F."/>
            <person name="Magnuson J."/>
            <person name="Mondo S."/>
            <person name="Nolan M."/>
            <person name="Ohm R."/>
            <person name="Pangilinan J."/>
            <person name="Park H.-J."/>
            <person name="Ramirez L."/>
            <person name="Alfaro M."/>
            <person name="Sun H."/>
            <person name="Tritt A."/>
            <person name="Yoshinaga Y."/>
            <person name="Zwiers L.-H."/>
            <person name="Turgeon B."/>
            <person name="Goodwin S."/>
            <person name="Spatafora J."/>
            <person name="Crous P."/>
            <person name="Grigoriev I."/>
        </authorList>
    </citation>
    <scope>NUCLEOTIDE SEQUENCE</scope>
    <source>
        <strain evidence="7">CBS 675.92</strain>
    </source>
</reference>
<proteinExistence type="predicted"/>
<evidence type="ECO:0000256" key="4">
    <source>
        <dbReference type="PROSITE-ProRule" id="PRU00175"/>
    </source>
</evidence>
<gene>
    <name evidence="7" type="ORF">CC80DRAFT_404228</name>
</gene>
<dbReference type="OrthoDB" id="8062037at2759"/>
<dbReference type="GO" id="GO:0008270">
    <property type="term" value="F:zinc ion binding"/>
    <property type="evidence" value="ECO:0007669"/>
    <property type="project" value="UniProtKB-KW"/>
</dbReference>
<evidence type="ECO:0000256" key="1">
    <source>
        <dbReference type="ARBA" id="ARBA00022723"/>
    </source>
</evidence>
<dbReference type="GO" id="GO:0061630">
    <property type="term" value="F:ubiquitin protein ligase activity"/>
    <property type="evidence" value="ECO:0007669"/>
    <property type="project" value="TreeGrafter"/>
</dbReference>
<dbReference type="Pfam" id="PF13639">
    <property type="entry name" value="zf-RING_2"/>
    <property type="match status" value="1"/>
</dbReference>
<keyword evidence="3" id="KW-0862">Zinc</keyword>
<feature type="region of interest" description="Disordered" evidence="5">
    <location>
        <begin position="1"/>
        <end position="89"/>
    </location>
</feature>
<keyword evidence="8" id="KW-1185">Reference proteome</keyword>
<dbReference type="Gene3D" id="3.30.40.10">
    <property type="entry name" value="Zinc/RING finger domain, C3HC4 (zinc finger)"/>
    <property type="match status" value="1"/>
</dbReference>
<evidence type="ECO:0000256" key="3">
    <source>
        <dbReference type="ARBA" id="ARBA00022833"/>
    </source>
</evidence>
<dbReference type="InterPro" id="IPR001841">
    <property type="entry name" value="Znf_RING"/>
</dbReference>
<dbReference type="AlphaFoldDB" id="A0A6A5UCG6"/>
<feature type="region of interest" description="Disordered" evidence="5">
    <location>
        <begin position="255"/>
        <end position="280"/>
    </location>
</feature>
<evidence type="ECO:0000256" key="5">
    <source>
        <dbReference type="SAM" id="MobiDB-lite"/>
    </source>
</evidence>
<feature type="region of interest" description="Disordered" evidence="5">
    <location>
        <begin position="108"/>
        <end position="133"/>
    </location>
</feature>
<evidence type="ECO:0000256" key="2">
    <source>
        <dbReference type="ARBA" id="ARBA00022771"/>
    </source>
</evidence>
<evidence type="ECO:0000259" key="6">
    <source>
        <dbReference type="PROSITE" id="PS50089"/>
    </source>
</evidence>
<feature type="domain" description="RING-type" evidence="6">
    <location>
        <begin position="573"/>
        <end position="616"/>
    </location>
</feature>
<accession>A0A6A5UCG6</accession>
<dbReference type="PANTHER" id="PTHR45969">
    <property type="entry name" value="RING ZINC FINGER PROTEIN-RELATED"/>
    <property type="match status" value="1"/>
</dbReference>
<organism evidence="7 8">
    <name type="scientific">Byssothecium circinans</name>
    <dbReference type="NCBI Taxonomy" id="147558"/>
    <lineage>
        <taxon>Eukaryota</taxon>
        <taxon>Fungi</taxon>
        <taxon>Dikarya</taxon>
        <taxon>Ascomycota</taxon>
        <taxon>Pezizomycotina</taxon>
        <taxon>Dothideomycetes</taxon>
        <taxon>Pleosporomycetidae</taxon>
        <taxon>Pleosporales</taxon>
        <taxon>Massarineae</taxon>
        <taxon>Massarinaceae</taxon>
        <taxon>Byssothecium</taxon>
    </lineage>
</organism>
<sequence>MPTPQERSDAGPPGAVTLNRRSRITRARTSISSLPGLLHRRISSRSRDTEPTRHTSSSATSAAVATTTSRSTLRHTTSTGYERSQSQYLPRLRVPDLDLDFDELPNNARYDALSSQPPRPGSGRRDGRASSMIPAFRPDRSLRSMTNSFRRRRGTPPRREEDQAVLLSRLLSVAAAATAASLVGEDHQAVSEARSIAGDGEDGTFDSFLQALQNGRIASALRQSGNSSDDGIDTPGSHTTPLNFFRMFRFGSSAAGRRNEASTGGELTPSGSRDGEEDGRMVPIIIVGIRSINPGSGNEREDNIPPFLDALSTFPPNVATPGDDGMDGMLRQPQNGTRFSHRRRASIGGMNNPSSSYDSQRHWRSHDRRRPWSTFADSPSGPLPPPSTPASSGLSAVSSGATTPSLPTPPSPTVPSSSPSRRGSFIRRAAGANLEPTVEEPPTHQRTPRQRRLSDSDFPTRFGSGSSRRNGVVEPDTNPGESSRSWIIYVLGGSYPENHPIVTTPSLFTESPTYEDMLLLSSLLGPAKPPVASEEDVAAAPGLFRIISQAGILVAQAVENTNEIVILPTAARCLVCLADFEIDEATRRLVNCGHIFHRTCIDQWLTTGRNSCPLCRSQGVEEKEPAPSLTVTNFDTDLDAVEGANSAVA</sequence>
<feature type="compositionally biased region" description="Polar residues" evidence="5">
    <location>
        <begin position="349"/>
        <end position="358"/>
    </location>
</feature>
<evidence type="ECO:0000313" key="8">
    <source>
        <dbReference type="Proteomes" id="UP000800035"/>
    </source>
</evidence>
<dbReference type="PROSITE" id="PS50089">
    <property type="entry name" value="ZF_RING_2"/>
    <property type="match status" value="1"/>
</dbReference>
<dbReference type="SUPFAM" id="SSF57850">
    <property type="entry name" value="RING/U-box"/>
    <property type="match status" value="1"/>
</dbReference>
<keyword evidence="1" id="KW-0479">Metal-binding</keyword>
<feature type="region of interest" description="Disordered" evidence="5">
    <location>
        <begin position="310"/>
        <end position="481"/>
    </location>
</feature>
<feature type="compositionally biased region" description="Low complexity" evidence="5">
    <location>
        <begin position="55"/>
        <end position="79"/>
    </location>
</feature>
<feature type="compositionally biased region" description="Basic residues" evidence="5">
    <location>
        <begin position="362"/>
        <end position="371"/>
    </location>
</feature>
<dbReference type="EMBL" id="ML976982">
    <property type="protein sequence ID" value="KAF1960596.1"/>
    <property type="molecule type" value="Genomic_DNA"/>
</dbReference>
<feature type="compositionally biased region" description="Low complexity" evidence="5">
    <location>
        <begin position="389"/>
        <end position="405"/>
    </location>
</feature>
<name>A0A6A5UCG6_9PLEO</name>
<keyword evidence="2 4" id="KW-0863">Zinc-finger</keyword>
<dbReference type="SMART" id="SM00184">
    <property type="entry name" value="RING"/>
    <property type="match status" value="1"/>
</dbReference>
<dbReference type="GO" id="GO:0016567">
    <property type="term" value="P:protein ubiquitination"/>
    <property type="evidence" value="ECO:0007669"/>
    <property type="project" value="TreeGrafter"/>
</dbReference>